<dbReference type="AlphaFoldDB" id="A0AAI9YWA9"/>
<evidence type="ECO:0000313" key="1">
    <source>
        <dbReference type="EMBL" id="KAK1526252.1"/>
    </source>
</evidence>
<keyword evidence="2" id="KW-1185">Reference proteome</keyword>
<reference evidence="1 2" key="1">
    <citation type="submission" date="2016-10" db="EMBL/GenBank/DDBJ databases">
        <title>The genome sequence of Colletotrichum fioriniae PJ7.</title>
        <authorList>
            <person name="Baroncelli R."/>
        </authorList>
    </citation>
    <scope>NUCLEOTIDE SEQUENCE [LARGE SCALE GENOMIC DNA]</scope>
    <source>
        <strain evidence="1 2">IMI 309622</strain>
    </source>
</reference>
<dbReference type="GeneID" id="85340378"/>
<dbReference type="EMBL" id="MOOE01000008">
    <property type="protein sequence ID" value="KAK1526252.1"/>
    <property type="molecule type" value="Genomic_DNA"/>
</dbReference>
<gene>
    <name evidence="1" type="ORF">CCOS01_08670</name>
</gene>
<protein>
    <submittedName>
        <fullName evidence="1">Uncharacterized protein</fullName>
    </submittedName>
</protein>
<dbReference type="RefSeq" id="XP_060313105.1">
    <property type="nucleotide sequence ID" value="XM_060456831.1"/>
</dbReference>
<feature type="non-terminal residue" evidence="1">
    <location>
        <position position="1"/>
    </location>
</feature>
<accession>A0AAI9YWA9</accession>
<dbReference type="Proteomes" id="UP001240678">
    <property type="component" value="Unassembled WGS sequence"/>
</dbReference>
<proteinExistence type="predicted"/>
<evidence type="ECO:0000313" key="2">
    <source>
        <dbReference type="Proteomes" id="UP001240678"/>
    </source>
</evidence>
<name>A0AAI9YWA9_9PEZI</name>
<comment type="caution">
    <text evidence="1">The sequence shown here is derived from an EMBL/GenBank/DDBJ whole genome shotgun (WGS) entry which is preliminary data.</text>
</comment>
<organism evidence="1 2">
    <name type="scientific">Colletotrichum costaricense</name>
    <dbReference type="NCBI Taxonomy" id="1209916"/>
    <lineage>
        <taxon>Eukaryota</taxon>
        <taxon>Fungi</taxon>
        <taxon>Dikarya</taxon>
        <taxon>Ascomycota</taxon>
        <taxon>Pezizomycotina</taxon>
        <taxon>Sordariomycetes</taxon>
        <taxon>Hypocreomycetidae</taxon>
        <taxon>Glomerellales</taxon>
        <taxon>Glomerellaceae</taxon>
        <taxon>Colletotrichum</taxon>
        <taxon>Colletotrichum acutatum species complex</taxon>
    </lineage>
</organism>
<sequence>IVFIYFCILPLLAAQAVLDIGYTVLTHSISGYSHYLDRLFFF</sequence>